<feature type="transmembrane region" description="Helical" evidence="7">
    <location>
        <begin position="15"/>
        <end position="39"/>
    </location>
</feature>
<keyword evidence="10" id="KW-1185">Reference proteome</keyword>
<evidence type="ECO:0000256" key="6">
    <source>
        <dbReference type="ARBA" id="ARBA00023136"/>
    </source>
</evidence>
<gene>
    <name evidence="9" type="ORF">ABQJ56_03605</name>
</gene>
<dbReference type="InterPro" id="IPR011701">
    <property type="entry name" value="MFS"/>
</dbReference>
<proteinExistence type="predicted"/>
<dbReference type="CDD" id="cd17321">
    <property type="entry name" value="MFS_MMR_MDR_like"/>
    <property type="match status" value="1"/>
</dbReference>
<dbReference type="Proteomes" id="UP001556170">
    <property type="component" value="Unassembled WGS sequence"/>
</dbReference>
<evidence type="ECO:0000313" key="10">
    <source>
        <dbReference type="Proteomes" id="UP001556170"/>
    </source>
</evidence>
<dbReference type="PROSITE" id="PS50850">
    <property type="entry name" value="MFS"/>
    <property type="match status" value="1"/>
</dbReference>
<evidence type="ECO:0000256" key="1">
    <source>
        <dbReference type="ARBA" id="ARBA00004651"/>
    </source>
</evidence>
<reference evidence="9 10" key="1">
    <citation type="submission" date="2024-06" db="EMBL/GenBank/DDBJ databases">
        <authorList>
            <person name="Woo H."/>
        </authorList>
    </citation>
    <scope>NUCLEOTIDE SEQUENCE [LARGE SCALE GENOMIC DNA]</scope>
    <source>
        <strain evidence="9 10">S2-g</strain>
    </source>
</reference>
<dbReference type="Pfam" id="PF07690">
    <property type="entry name" value="MFS_1"/>
    <property type="match status" value="1"/>
</dbReference>
<comment type="caution">
    <text evidence="9">The sequence shown here is derived from an EMBL/GenBank/DDBJ whole genome shotgun (WGS) entry which is preliminary data.</text>
</comment>
<feature type="transmembrane region" description="Helical" evidence="7">
    <location>
        <begin position="371"/>
        <end position="391"/>
    </location>
</feature>
<evidence type="ECO:0000259" key="8">
    <source>
        <dbReference type="PROSITE" id="PS50850"/>
    </source>
</evidence>
<feature type="transmembrane region" description="Helical" evidence="7">
    <location>
        <begin position="204"/>
        <end position="224"/>
    </location>
</feature>
<feature type="transmembrane region" description="Helical" evidence="7">
    <location>
        <begin position="145"/>
        <end position="164"/>
    </location>
</feature>
<accession>A0ABV3QLM5</accession>
<feature type="transmembrane region" description="Helical" evidence="7">
    <location>
        <begin position="308"/>
        <end position="326"/>
    </location>
</feature>
<dbReference type="SUPFAM" id="SSF103473">
    <property type="entry name" value="MFS general substrate transporter"/>
    <property type="match status" value="1"/>
</dbReference>
<feature type="transmembrane region" description="Helical" evidence="7">
    <location>
        <begin position="236"/>
        <end position="253"/>
    </location>
</feature>
<evidence type="ECO:0000256" key="2">
    <source>
        <dbReference type="ARBA" id="ARBA00022448"/>
    </source>
</evidence>
<evidence type="ECO:0000256" key="5">
    <source>
        <dbReference type="ARBA" id="ARBA00022989"/>
    </source>
</evidence>
<dbReference type="RefSeq" id="WP_367843614.1">
    <property type="nucleotide sequence ID" value="NZ_JBFOHL010000002.1"/>
</dbReference>
<dbReference type="InterPro" id="IPR036259">
    <property type="entry name" value="MFS_trans_sf"/>
</dbReference>
<comment type="subcellular location">
    <subcellularLocation>
        <location evidence="1">Cell membrane</location>
        <topology evidence="1">Multi-pass membrane protein</topology>
    </subcellularLocation>
</comment>
<protein>
    <submittedName>
        <fullName evidence="9">DHA2 family efflux MFS transporter permease subunit</fullName>
    </submittedName>
</protein>
<feature type="transmembrane region" description="Helical" evidence="7">
    <location>
        <begin position="338"/>
        <end position="359"/>
    </location>
</feature>
<name>A0ABV3QLM5_9GAMM</name>
<evidence type="ECO:0000313" key="9">
    <source>
        <dbReference type="EMBL" id="MEW9623309.1"/>
    </source>
</evidence>
<keyword evidence="6 7" id="KW-0472">Membrane</keyword>
<organism evidence="9 10">
    <name type="scientific">Rhodanobacter geophilus</name>
    <dbReference type="NCBI Taxonomy" id="3162488"/>
    <lineage>
        <taxon>Bacteria</taxon>
        <taxon>Pseudomonadati</taxon>
        <taxon>Pseudomonadota</taxon>
        <taxon>Gammaproteobacteria</taxon>
        <taxon>Lysobacterales</taxon>
        <taxon>Rhodanobacteraceae</taxon>
        <taxon>Rhodanobacter</taxon>
    </lineage>
</organism>
<feature type="transmembrane region" description="Helical" evidence="7">
    <location>
        <begin position="446"/>
        <end position="468"/>
    </location>
</feature>
<keyword evidence="4 7" id="KW-0812">Transmembrane</keyword>
<keyword evidence="5 7" id="KW-1133">Transmembrane helix</keyword>
<keyword evidence="3" id="KW-1003">Cell membrane</keyword>
<dbReference type="InterPro" id="IPR020846">
    <property type="entry name" value="MFS_dom"/>
</dbReference>
<feature type="transmembrane region" description="Helical" evidence="7">
    <location>
        <begin position="115"/>
        <end position="133"/>
    </location>
</feature>
<dbReference type="Gene3D" id="1.20.1250.20">
    <property type="entry name" value="MFS general substrate transporter like domains"/>
    <property type="match status" value="1"/>
</dbReference>
<feature type="transmembrane region" description="Helical" evidence="7">
    <location>
        <begin position="83"/>
        <end position="103"/>
    </location>
</feature>
<keyword evidence="2" id="KW-0813">Transport</keyword>
<dbReference type="PANTHER" id="PTHR42718:SF46">
    <property type="entry name" value="BLR6921 PROTEIN"/>
    <property type="match status" value="1"/>
</dbReference>
<dbReference type="PANTHER" id="PTHR42718">
    <property type="entry name" value="MAJOR FACILITATOR SUPERFAMILY MULTIDRUG TRANSPORTER MFSC"/>
    <property type="match status" value="1"/>
</dbReference>
<evidence type="ECO:0000256" key="4">
    <source>
        <dbReference type="ARBA" id="ARBA00022692"/>
    </source>
</evidence>
<evidence type="ECO:0000256" key="3">
    <source>
        <dbReference type="ARBA" id="ARBA00022475"/>
    </source>
</evidence>
<feature type="transmembrane region" description="Helical" evidence="7">
    <location>
        <begin position="273"/>
        <end position="296"/>
    </location>
</feature>
<evidence type="ECO:0000256" key="7">
    <source>
        <dbReference type="SAM" id="Phobius"/>
    </source>
</evidence>
<dbReference type="NCBIfam" id="TIGR00711">
    <property type="entry name" value="efflux_EmrB"/>
    <property type="match status" value="1"/>
</dbReference>
<dbReference type="InterPro" id="IPR004638">
    <property type="entry name" value="EmrB-like"/>
</dbReference>
<feature type="transmembrane region" description="Helical" evidence="7">
    <location>
        <begin position="170"/>
        <end position="192"/>
    </location>
</feature>
<feature type="domain" description="Major facilitator superfamily (MFS) profile" evidence="8">
    <location>
        <begin position="17"/>
        <end position="472"/>
    </location>
</feature>
<feature type="transmembrane region" description="Helical" evidence="7">
    <location>
        <begin position="51"/>
        <end position="71"/>
    </location>
</feature>
<dbReference type="Gene3D" id="1.20.1720.10">
    <property type="entry name" value="Multidrug resistance protein D"/>
    <property type="match status" value="1"/>
</dbReference>
<sequence>MNVSAAASVPHDRRWLALAVLCLGVLMIVLDTTVVNVALPSIRADLHFTGTGLAWVVNAYMLTFGGFLLLGGRLGDLYGHRRLFLLGIALFTLASLACGLSATQTMLVVARGVQGLGGAVVTAVALSLIMNLFTTPGDRAKAMGVYGFVCSGGGSLGALLGGALTGALNWHWVFLINLPIGAAVLLLSLRLLPALRVTLAHRHLDVAGAVSVTAALLLAVYAVVNGNAAGWLSARTLGLLGVAAAMFAIFLALEARVRAPLVPLGLFRLRNLAVANVTGVLWAAAMFAWFFLSALYLQLVLGYRPLQVGLAFLPANLIMAAFSLGLSARMVMRFGIRVPLAAGLLLAALGLALFARAPVNGHFVADVLPGMLLLGLGAGIAFNPVLLAAMGDVPPGESGLASGIVNTAFMMGGALGLAVLASVAAARSDHLLAAGNMQTVALVGGYQSAFLLGAWFATLAALLGGGLLRPRPHAASSHEGLPPRAAEES</sequence>
<dbReference type="EMBL" id="JBFOHL010000002">
    <property type="protein sequence ID" value="MEW9623309.1"/>
    <property type="molecule type" value="Genomic_DNA"/>
</dbReference>
<feature type="transmembrane region" description="Helical" evidence="7">
    <location>
        <begin position="403"/>
        <end position="426"/>
    </location>
</feature>